<dbReference type="Pfam" id="PF12804">
    <property type="entry name" value="NTP_transf_3"/>
    <property type="match status" value="1"/>
</dbReference>
<dbReference type="SUPFAM" id="SSF53448">
    <property type="entry name" value="Nucleotide-diphospho-sugar transferases"/>
    <property type="match status" value="1"/>
</dbReference>
<reference evidence="2 3" key="1">
    <citation type="journal article" date="2019" name="Nat. Microbiol.">
        <title>Mediterranean grassland soil C-N compound turnover is dependent on rainfall and depth, and is mediated by genomically divergent microorganisms.</title>
        <authorList>
            <person name="Diamond S."/>
            <person name="Andeer P.F."/>
            <person name="Li Z."/>
            <person name="Crits-Christoph A."/>
            <person name="Burstein D."/>
            <person name="Anantharaman K."/>
            <person name="Lane K.R."/>
            <person name="Thomas B.C."/>
            <person name="Pan C."/>
            <person name="Northen T.R."/>
            <person name="Banfield J.F."/>
        </authorList>
    </citation>
    <scope>NUCLEOTIDE SEQUENCE [LARGE SCALE GENOMIC DNA]</scope>
    <source>
        <strain evidence="2">NP_2</strain>
    </source>
</reference>
<evidence type="ECO:0000313" key="3">
    <source>
        <dbReference type="Proteomes" id="UP000318661"/>
    </source>
</evidence>
<dbReference type="GO" id="GO:0016779">
    <property type="term" value="F:nucleotidyltransferase activity"/>
    <property type="evidence" value="ECO:0007669"/>
    <property type="project" value="UniProtKB-ARBA"/>
</dbReference>
<dbReference type="Gene3D" id="3.90.550.10">
    <property type="entry name" value="Spore Coat Polysaccharide Biosynthesis Protein SpsA, Chain A"/>
    <property type="match status" value="1"/>
</dbReference>
<protein>
    <recommendedName>
        <fullName evidence="1">MobA-like NTP transferase domain-containing protein</fullName>
    </recommendedName>
</protein>
<accession>A0A537L7K6</accession>
<organism evidence="2 3">
    <name type="scientific">Candidatus Segetimicrobium genomatis</name>
    <dbReference type="NCBI Taxonomy" id="2569760"/>
    <lineage>
        <taxon>Bacteria</taxon>
        <taxon>Bacillati</taxon>
        <taxon>Candidatus Sysuimicrobiota</taxon>
        <taxon>Candidatus Sysuimicrobiia</taxon>
        <taxon>Candidatus Sysuimicrobiales</taxon>
        <taxon>Candidatus Segetimicrobiaceae</taxon>
        <taxon>Candidatus Segetimicrobium</taxon>
    </lineage>
</organism>
<dbReference type="EMBL" id="VBAJ01000274">
    <property type="protein sequence ID" value="TMJ04009.1"/>
    <property type="molecule type" value="Genomic_DNA"/>
</dbReference>
<dbReference type="Proteomes" id="UP000318661">
    <property type="component" value="Unassembled WGS sequence"/>
</dbReference>
<name>A0A537L7K6_9BACT</name>
<evidence type="ECO:0000313" key="2">
    <source>
        <dbReference type="EMBL" id="TMJ04009.1"/>
    </source>
</evidence>
<gene>
    <name evidence="2" type="ORF">E6G99_10970</name>
</gene>
<proteinExistence type="predicted"/>
<feature type="domain" description="MobA-like NTP transferase" evidence="1">
    <location>
        <begin position="4"/>
        <end position="130"/>
    </location>
</feature>
<dbReference type="InterPro" id="IPR029044">
    <property type="entry name" value="Nucleotide-diphossugar_trans"/>
</dbReference>
<evidence type="ECO:0000259" key="1">
    <source>
        <dbReference type="Pfam" id="PF12804"/>
    </source>
</evidence>
<comment type="caution">
    <text evidence="2">The sequence shown here is derived from an EMBL/GenBank/DDBJ whole genome shotgun (WGS) entry which is preliminary data.</text>
</comment>
<dbReference type="AlphaFoldDB" id="A0A537L7K6"/>
<dbReference type="InterPro" id="IPR025877">
    <property type="entry name" value="MobA-like_NTP_Trfase"/>
</dbReference>
<sequence>MVDAIVLAGGASEPGLSSDLPNKGFLQISGRSLVGYVVQAVREARGVGRVAVVGPPGPLRAVLPRDLTVVPDNGSIMENVTRAVQELGASALTMVVASDIPLLTGAVVDEFLTACARTPADFYYAVVPKDAMDRQFPTAQKTYVTLTDGTFCGGSLMLFNPKVIDRVRPFVERVLAARKKPWLLAQLFGWAIVLRFASGRLSIAEMVARATEVVGIDVMPVILPRPELALDVDVGKPENLALIRAALQQQRDS</sequence>